<dbReference type="SUPFAM" id="SSF46785">
    <property type="entry name" value="Winged helix' DNA-binding domain"/>
    <property type="match status" value="1"/>
</dbReference>
<feature type="domain" description="RecX first three-helical" evidence="8">
    <location>
        <begin position="85"/>
        <end position="124"/>
    </location>
</feature>
<keyword evidence="4 5" id="KW-0963">Cytoplasm</keyword>
<dbReference type="InterPro" id="IPR053926">
    <property type="entry name" value="RecX_HTH_1st"/>
</dbReference>
<evidence type="ECO:0000259" key="8">
    <source>
        <dbReference type="Pfam" id="PF21982"/>
    </source>
</evidence>
<gene>
    <name evidence="5" type="primary">recX</name>
    <name evidence="9" type="ORF">BK123_24160</name>
</gene>
<comment type="caution">
    <text evidence="9">The sequence shown here is derived from an EMBL/GenBank/DDBJ whole genome shotgun (WGS) entry which is preliminary data.</text>
</comment>
<dbReference type="GO" id="GO:0006282">
    <property type="term" value="P:regulation of DNA repair"/>
    <property type="evidence" value="ECO:0007669"/>
    <property type="project" value="UniProtKB-UniRule"/>
</dbReference>
<protein>
    <recommendedName>
        <fullName evidence="3 5">Regulatory protein RecX</fullName>
    </recommendedName>
</protein>
<feature type="domain" description="RecX second three-helical" evidence="6">
    <location>
        <begin position="131"/>
        <end position="172"/>
    </location>
</feature>
<name>A0A1R1AV78_PAELA</name>
<evidence type="ECO:0000313" key="9">
    <source>
        <dbReference type="EMBL" id="OME89483.1"/>
    </source>
</evidence>
<comment type="similarity">
    <text evidence="2 5">Belongs to the RecX family.</text>
</comment>
<dbReference type="Proteomes" id="UP000187074">
    <property type="component" value="Unassembled WGS sequence"/>
</dbReference>
<dbReference type="Pfam" id="PF21981">
    <property type="entry name" value="RecX_HTH3"/>
    <property type="match status" value="1"/>
</dbReference>
<accession>A0A1R1AV78</accession>
<evidence type="ECO:0000313" key="10">
    <source>
        <dbReference type="Proteomes" id="UP000187074"/>
    </source>
</evidence>
<dbReference type="Gene3D" id="1.10.10.10">
    <property type="entry name" value="Winged helix-like DNA-binding domain superfamily/Winged helix DNA-binding domain"/>
    <property type="match status" value="3"/>
</dbReference>
<evidence type="ECO:0000256" key="3">
    <source>
        <dbReference type="ARBA" id="ARBA00018111"/>
    </source>
</evidence>
<evidence type="ECO:0000256" key="5">
    <source>
        <dbReference type="HAMAP-Rule" id="MF_01114"/>
    </source>
</evidence>
<dbReference type="PANTHER" id="PTHR33602">
    <property type="entry name" value="REGULATORY PROTEIN RECX FAMILY PROTEIN"/>
    <property type="match status" value="1"/>
</dbReference>
<dbReference type="Pfam" id="PF02631">
    <property type="entry name" value="RecX_HTH2"/>
    <property type="match status" value="1"/>
</dbReference>
<dbReference type="EMBL" id="MRTF01000009">
    <property type="protein sequence ID" value="OME89483.1"/>
    <property type="molecule type" value="Genomic_DNA"/>
</dbReference>
<proteinExistence type="inferred from homology"/>
<dbReference type="InterPro" id="IPR053925">
    <property type="entry name" value="RecX_HTH_3rd"/>
</dbReference>
<dbReference type="GO" id="GO:0005737">
    <property type="term" value="C:cytoplasm"/>
    <property type="evidence" value="ECO:0007669"/>
    <property type="project" value="UniProtKB-SubCell"/>
</dbReference>
<feature type="domain" description="RecX third three-helical" evidence="7">
    <location>
        <begin position="178"/>
        <end position="224"/>
    </location>
</feature>
<dbReference type="HAMAP" id="MF_01114">
    <property type="entry name" value="RecX"/>
    <property type="match status" value="1"/>
</dbReference>
<dbReference type="RefSeq" id="WP_076324927.1">
    <property type="nucleotide sequence ID" value="NZ_JBCMXI010000001.1"/>
</dbReference>
<evidence type="ECO:0000259" key="7">
    <source>
        <dbReference type="Pfam" id="PF21981"/>
    </source>
</evidence>
<dbReference type="InterPro" id="IPR003783">
    <property type="entry name" value="Regulatory_RecX"/>
</dbReference>
<dbReference type="PANTHER" id="PTHR33602:SF1">
    <property type="entry name" value="REGULATORY PROTEIN RECX FAMILY PROTEIN"/>
    <property type="match status" value="1"/>
</dbReference>
<evidence type="ECO:0000256" key="4">
    <source>
        <dbReference type="ARBA" id="ARBA00022490"/>
    </source>
</evidence>
<dbReference type="AlphaFoldDB" id="A0A1R1AV78"/>
<reference evidence="9 10" key="1">
    <citation type="submission" date="2016-11" db="EMBL/GenBank/DDBJ databases">
        <title>Paenibacillus species isolates.</title>
        <authorList>
            <person name="Beno S.M."/>
        </authorList>
    </citation>
    <scope>NUCLEOTIDE SEQUENCE [LARGE SCALE GENOMIC DNA]</scope>
    <source>
        <strain evidence="9 10">FSL F4-0100</strain>
    </source>
</reference>
<evidence type="ECO:0000256" key="1">
    <source>
        <dbReference type="ARBA" id="ARBA00004496"/>
    </source>
</evidence>
<dbReference type="InterPro" id="IPR053924">
    <property type="entry name" value="RecX_HTH_2nd"/>
</dbReference>
<dbReference type="InterPro" id="IPR036388">
    <property type="entry name" value="WH-like_DNA-bd_sf"/>
</dbReference>
<dbReference type="InterPro" id="IPR036390">
    <property type="entry name" value="WH_DNA-bd_sf"/>
</dbReference>
<comment type="subcellular location">
    <subcellularLocation>
        <location evidence="1 5">Cytoplasm</location>
    </subcellularLocation>
</comment>
<evidence type="ECO:0000256" key="2">
    <source>
        <dbReference type="ARBA" id="ARBA00009695"/>
    </source>
</evidence>
<dbReference type="OrthoDB" id="5421057at2"/>
<comment type="function">
    <text evidence="5">Modulates RecA activity.</text>
</comment>
<dbReference type="Pfam" id="PF21982">
    <property type="entry name" value="RecX_HTH1"/>
    <property type="match status" value="1"/>
</dbReference>
<sequence length="245" mass="28652">MEEENKEMSEQAESSGIEHFPAHEDLVVTSVEMLKKPKHRYRIAFGPYLMTVHEDVMLKYRMFKGNVFRKEELEEIIVADERQRAYVEALNHLARKPRTAKEITQRLQQKGFEPSSVETTLERLEKDKLIDDALYAKMWTEQRMTSHKKGRLWVKQELRQKGIGTELISEALGEISADAELESALAVGRKKWQQTHGEMLDRKRKTGAYLMRRGFGGDQVRQVLKRLVDEDQQQGEWDDGLEDFE</sequence>
<organism evidence="9 10">
    <name type="scientific">Paenibacillus lautus</name>
    <name type="common">Bacillus lautus</name>
    <dbReference type="NCBI Taxonomy" id="1401"/>
    <lineage>
        <taxon>Bacteria</taxon>
        <taxon>Bacillati</taxon>
        <taxon>Bacillota</taxon>
        <taxon>Bacilli</taxon>
        <taxon>Bacillales</taxon>
        <taxon>Paenibacillaceae</taxon>
        <taxon>Paenibacillus</taxon>
    </lineage>
</organism>
<evidence type="ECO:0000259" key="6">
    <source>
        <dbReference type="Pfam" id="PF02631"/>
    </source>
</evidence>
<dbReference type="STRING" id="1401.BK123_24160"/>